<dbReference type="AlphaFoldDB" id="A0A6G1BXZ5"/>
<proteinExistence type="predicted"/>
<comment type="caution">
    <text evidence="1">The sequence shown here is derived from an EMBL/GenBank/DDBJ whole genome shotgun (WGS) entry which is preliminary data.</text>
</comment>
<keyword evidence="2" id="KW-1185">Reference proteome</keyword>
<dbReference type="Proteomes" id="UP000479710">
    <property type="component" value="Unassembled WGS sequence"/>
</dbReference>
<evidence type="ECO:0000313" key="1">
    <source>
        <dbReference type="EMBL" id="KAF0892631.1"/>
    </source>
</evidence>
<accession>A0A6G1BXZ5</accession>
<organism evidence="1 2">
    <name type="scientific">Oryza meyeriana var. granulata</name>
    <dbReference type="NCBI Taxonomy" id="110450"/>
    <lineage>
        <taxon>Eukaryota</taxon>
        <taxon>Viridiplantae</taxon>
        <taxon>Streptophyta</taxon>
        <taxon>Embryophyta</taxon>
        <taxon>Tracheophyta</taxon>
        <taxon>Spermatophyta</taxon>
        <taxon>Magnoliopsida</taxon>
        <taxon>Liliopsida</taxon>
        <taxon>Poales</taxon>
        <taxon>Poaceae</taxon>
        <taxon>BOP clade</taxon>
        <taxon>Oryzoideae</taxon>
        <taxon>Oryzeae</taxon>
        <taxon>Oryzinae</taxon>
        <taxon>Oryza</taxon>
        <taxon>Oryza meyeriana</taxon>
    </lineage>
</organism>
<name>A0A6G1BXZ5_9ORYZ</name>
<evidence type="ECO:0000313" key="2">
    <source>
        <dbReference type="Proteomes" id="UP000479710"/>
    </source>
</evidence>
<dbReference type="EMBL" id="SPHZ02000011">
    <property type="protein sequence ID" value="KAF0892631.1"/>
    <property type="molecule type" value="Genomic_DNA"/>
</dbReference>
<gene>
    <name evidence="1" type="ORF">E2562_017611</name>
</gene>
<protein>
    <submittedName>
        <fullName evidence="1">Uncharacterized protein</fullName>
    </submittedName>
</protein>
<sequence>MPQPAVDCSRLAVGQRWTSPWHGPMDHEGITANSTCKLYDPAPAASLLTPPLVATTPAAVLHPDW</sequence>
<reference evidence="1 2" key="1">
    <citation type="submission" date="2019-11" db="EMBL/GenBank/DDBJ databases">
        <title>Whole genome sequence of Oryza granulata.</title>
        <authorList>
            <person name="Li W."/>
        </authorList>
    </citation>
    <scope>NUCLEOTIDE SEQUENCE [LARGE SCALE GENOMIC DNA]</scope>
    <source>
        <strain evidence="2">cv. Menghai</strain>
        <tissue evidence="1">Leaf</tissue>
    </source>
</reference>